<evidence type="ECO:0000313" key="2">
    <source>
        <dbReference type="Proteomes" id="UP000692954"/>
    </source>
</evidence>
<accession>A0A8S1RHV1</accession>
<sequence length="53" mass="6157">MRMDSIIKARQFKIKISSIKRISQVFVIDVATKQQQMREINGLLDNVNILPEV</sequence>
<comment type="caution">
    <text evidence="1">The sequence shown here is derived from an EMBL/GenBank/DDBJ whole genome shotgun (WGS) entry which is preliminary data.</text>
</comment>
<organism evidence="1 2">
    <name type="scientific">Paramecium sonneborni</name>
    <dbReference type="NCBI Taxonomy" id="65129"/>
    <lineage>
        <taxon>Eukaryota</taxon>
        <taxon>Sar</taxon>
        <taxon>Alveolata</taxon>
        <taxon>Ciliophora</taxon>
        <taxon>Intramacronucleata</taxon>
        <taxon>Oligohymenophorea</taxon>
        <taxon>Peniculida</taxon>
        <taxon>Parameciidae</taxon>
        <taxon>Paramecium</taxon>
    </lineage>
</organism>
<evidence type="ECO:0000313" key="1">
    <source>
        <dbReference type="EMBL" id="CAD8127157.1"/>
    </source>
</evidence>
<keyword evidence="2" id="KW-1185">Reference proteome</keyword>
<dbReference type="AlphaFoldDB" id="A0A8S1RHV1"/>
<dbReference type="EMBL" id="CAJJDN010000173">
    <property type="protein sequence ID" value="CAD8127157.1"/>
    <property type="molecule type" value="Genomic_DNA"/>
</dbReference>
<gene>
    <name evidence="1" type="ORF">PSON_ATCC_30995.1.T1730079</name>
</gene>
<name>A0A8S1RHV1_9CILI</name>
<protein>
    <submittedName>
        <fullName evidence="1">Uncharacterized protein</fullName>
    </submittedName>
</protein>
<reference evidence="1" key="1">
    <citation type="submission" date="2021-01" db="EMBL/GenBank/DDBJ databases">
        <authorList>
            <consortium name="Genoscope - CEA"/>
            <person name="William W."/>
        </authorList>
    </citation>
    <scope>NUCLEOTIDE SEQUENCE</scope>
</reference>
<dbReference type="Proteomes" id="UP000692954">
    <property type="component" value="Unassembled WGS sequence"/>
</dbReference>
<proteinExistence type="predicted"/>